<keyword evidence="2" id="KW-1185">Reference proteome</keyword>
<accession>A0AAW0ZBV9</accession>
<evidence type="ECO:0000313" key="1">
    <source>
        <dbReference type="EMBL" id="KAK9295030.1"/>
    </source>
</evidence>
<evidence type="ECO:0000313" key="2">
    <source>
        <dbReference type="Proteomes" id="UP001432146"/>
    </source>
</evidence>
<comment type="caution">
    <text evidence="1">The sequence shown here is derived from an EMBL/GenBank/DDBJ whole genome shotgun (WGS) entry which is preliminary data.</text>
</comment>
<dbReference type="AlphaFoldDB" id="A0AAW0ZBV9"/>
<dbReference type="EMBL" id="JAWNGG020000291">
    <property type="protein sequence ID" value="KAK9295030.1"/>
    <property type="molecule type" value="Genomic_DNA"/>
</dbReference>
<reference evidence="1 2" key="1">
    <citation type="submission" date="2024-05" db="EMBL/GenBank/DDBJ databases">
        <title>The nuclear and mitochondrial genome assemblies of Tetragonisca angustula (Apidae: Meliponini), a tiny yet remarkable pollinator in the Neotropics.</title>
        <authorList>
            <person name="Ferrari R."/>
            <person name="Ricardo P.C."/>
            <person name="Dias F.C."/>
            <person name="Araujo N.S."/>
            <person name="Soares D.O."/>
            <person name="Zhou Q.-S."/>
            <person name="Zhu C.-D."/>
            <person name="Coutinho L."/>
            <person name="Airas M.C."/>
            <person name="Batista T.M."/>
        </authorList>
    </citation>
    <scope>NUCLEOTIDE SEQUENCE [LARGE SCALE GENOMIC DNA]</scope>
    <source>
        <strain evidence="1">ASF017062</strain>
        <tissue evidence="1">Abdomen</tissue>
    </source>
</reference>
<dbReference type="Proteomes" id="UP001432146">
    <property type="component" value="Unassembled WGS sequence"/>
</dbReference>
<proteinExistence type="predicted"/>
<name>A0AAW0ZBV9_9HYME</name>
<sequence>MAVRPARLFRASSFQLMQANWCVIVRRTHCQRKVALYIENRFVSQRSKIKDQSEEQRLSMDETRRTWYSGTRDARYLENGGHVDSLNLGVMLACTPGPSGHHNLFE</sequence>
<gene>
    <name evidence="1" type="ORF">QLX08_010517</name>
</gene>
<protein>
    <submittedName>
        <fullName evidence="1">Uncharacterized protein</fullName>
    </submittedName>
</protein>
<organism evidence="1 2">
    <name type="scientific">Tetragonisca angustula</name>
    <dbReference type="NCBI Taxonomy" id="166442"/>
    <lineage>
        <taxon>Eukaryota</taxon>
        <taxon>Metazoa</taxon>
        <taxon>Ecdysozoa</taxon>
        <taxon>Arthropoda</taxon>
        <taxon>Hexapoda</taxon>
        <taxon>Insecta</taxon>
        <taxon>Pterygota</taxon>
        <taxon>Neoptera</taxon>
        <taxon>Endopterygota</taxon>
        <taxon>Hymenoptera</taxon>
        <taxon>Apocrita</taxon>
        <taxon>Aculeata</taxon>
        <taxon>Apoidea</taxon>
        <taxon>Anthophila</taxon>
        <taxon>Apidae</taxon>
        <taxon>Tetragonisca</taxon>
    </lineage>
</organism>